<organism evidence="2 3">
    <name type="scientific">Pristionchus pacificus</name>
    <name type="common">Parasitic nematode worm</name>
    <dbReference type="NCBI Taxonomy" id="54126"/>
    <lineage>
        <taxon>Eukaryota</taxon>
        <taxon>Metazoa</taxon>
        <taxon>Ecdysozoa</taxon>
        <taxon>Nematoda</taxon>
        <taxon>Chromadorea</taxon>
        <taxon>Rhabditida</taxon>
        <taxon>Rhabditina</taxon>
        <taxon>Diplogasteromorpha</taxon>
        <taxon>Diplogasteroidea</taxon>
        <taxon>Neodiplogasteridae</taxon>
        <taxon>Pristionchus</taxon>
    </lineage>
</organism>
<dbReference type="InterPro" id="IPR002208">
    <property type="entry name" value="SecY/SEC61-alpha"/>
</dbReference>
<dbReference type="GO" id="GO:0016020">
    <property type="term" value="C:membrane"/>
    <property type="evidence" value="ECO:0007669"/>
    <property type="project" value="InterPro"/>
</dbReference>
<dbReference type="Pfam" id="PF00344">
    <property type="entry name" value="SecY"/>
    <property type="match status" value="1"/>
</dbReference>
<dbReference type="Gene3D" id="1.10.3370.10">
    <property type="entry name" value="SecY subunit domain"/>
    <property type="match status" value="1"/>
</dbReference>
<name>A0A2A6BUM8_PRIPA</name>
<reference evidence="3" key="1">
    <citation type="journal article" date="2008" name="Nat. Genet.">
        <title>The Pristionchus pacificus genome provides a unique perspective on nematode lifestyle and parasitism.</title>
        <authorList>
            <person name="Dieterich C."/>
            <person name="Clifton S.W."/>
            <person name="Schuster L.N."/>
            <person name="Chinwalla A."/>
            <person name="Delehaunty K."/>
            <person name="Dinkelacker I."/>
            <person name="Fulton L."/>
            <person name="Fulton R."/>
            <person name="Godfrey J."/>
            <person name="Minx P."/>
            <person name="Mitreva M."/>
            <person name="Roeseler W."/>
            <person name="Tian H."/>
            <person name="Witte H."/>
            <person name="Yang S.P."/>
            <person name="Wilson R.K."/>
            <person name="Sommer R.J."/>
        </authorList>
    </citation>
    <scope>NUCLEOTIDE SEQUENCE [LARGE SCALE GENOMIC DNA]</scope>
    <source>
        <strain evidence="3">PS312</strain>
    </source>
</reference>
<evidence type="ECO:0000313" key="3">
    <source>
        <dbReference type="Proteomes" id="UP000005239"/>
    </source>
</evidence>
<dbReference type="SUPFAM" id="SSF103491">
    <property type="entry name" value="Preprotein translocase SecY subunit"/>
    <property type="match status" value="1"/>
</dbReference>
<keyword evidence="3" id="KW-1185">Reference proteome</keyword>
<comment type="similarity">
    <text evidence="1">Belongs to the SecY/SEC61-alpha family.</text>
</comment>
<reference evidence="2" key="2">
    <citation type="submission" date="2022-06" db="UniProtKB">
        <authorList>
            <consortium name="EnsemblMetazoa"/>
        </authorList>
    </citation>
    <scope>IDENTIFICATION</scope>
    <source>
        <strain evidence="2">PS312</strain>
    </source>
</reference>
<sequence>MQYYSGGVSDHDDNWGKCEGCCPTRDCWNLGLRPPSSSHSLTKRCVLAALCRQNLPNLMNLTTTVLVFSVVIYFHGFRIDLHTKSARYRGQYSSYPIKLFYTSNIPIILCPRI</sequence>
<accession>A0A2A6BUM8</accession>
<dbReference type="Proteomes" id="UP000005239">
    <property type="component" value="Unassembled WGS sequence"/>
</dbReference>
<dbReference type="OrthoDB" id="420669at2759"/>
<dbReference type="PANTHER" id="PTHR10906">
    <property type="entry name" value="SECY/SEC61-ALPHA FAMILY MEMBER"/>
    <property type="match status" value="1"/>
</dbReference>
<protein>
    <submittedName>
        <fullName evidence="2">Uncharacterized protein</fullName>
    </submittedName>
</protein>
<dbReference type="GO" id="GO:0015031">
    <property type="term" value="P:protein transport"/>
    <property type="evidence" value="ECO:0007669"/>
    <property type="project" value="InterPro"/>
</dbReference>
<dbReference type="EnsemblMetazoa" id="PPA25001.1">
    <property type="protein sequence ID" value="PPA25001.1"/>
    <property type="gene ID" value="WBGene00114555"/>
</dbReference>
<accession>A0A8R1UFL3</accession>
<proteinExistence type="inferred from homology"/>
<evidence type="ECO:0000256" key="1">
    <source>
        <dbReference type="RuleBase" id="RU004349"/>
    </source>
</evidence>
<evidence type="ECO:0000313" key="2">
    <source>
        <dbReference type="EnsemblMetazoa" id="PPA25001.1"/>
    </source>
</evidence>
<dbReference type="AlphaFoldDB" id="A0A2A6BUM8"/>
<dbReference type="InterPro" id="IPR023201">
    <property type="entry name" value="SecY_dom_sf"/>
</dbReference>
<gene>
    <name evidence="2" type="primary">WBGene00114555</name>
</gene>